<comment type="caution">
    <text evidence="1">The sequence shown here is derived from an EMBL/GenBank/DDBJ whole genome shotgun (WGS) entry which is preliminary data.</text>
</comment>
<keyword evidence="2" id="KW-1185">Reference proteome</keyword>
<evidence type="ECO:0000313" key="1">
    <source>
        <dbReference type="EMBL" id="MBO0129207.1"/>
    </source>
</evidence>
<dbReference type="EMBL" id="JAFLNA010000001">
    <property type="protein sequence ID" value="MBO0129207.1"/>
    <property type="molecule type" value="Genomic_DNA"/>
</dbReference>
<protein>
    <submittedName>
        <fullName evidence="1">Uncharacterized protein</fullName>
    </submittedName>
</protein>
<organism evidence="1 2">
    <name type="scientific">Agrobacterium burrii</name>
    <dbReference type="NCBI Taxonomy" id="2815339"/>
    <lineage>
        <taxon>Bacteria</taxon>
        <taxon>Pseudomonadati</taxon>
        <taxon>Pseudomonadota</taxon>
        <taxon>Alphaproteobacteria</taxon>
        <taxon>Hyphomicrobiales</taxon>
        <taxon>Rhizobiaceae</taxon>
        <taxon>Rhizobium/Agrobacterium group</taxon>
        <taxon>Agrobacterium</taxon>
        <taxon>Agrobacterium tumefaciens complex</taxon>
    </lineage>
</organism>
<proteinExistence type="predicted"/>
<dbReference type="RefSeq" id="WP_207132776.1">
    <property type="nucleotide sequence ID" value="NZ_JAFLNA010000001.1"/>
</dbReference>
<gene>
    <name evidence="1" type="ORF">JZX89_00445</name>
</gene>
<evidence type="ECO:0000313" key="2">
    <source>
        <dbReference type="Proteomes" id="UP000664699"/>
    </source>
</evidence>
<sequence>MSLQKTALRVAPLSNRVVLARFGKDSNVALETRDVMNEFWQTLVSFAFDGEMPENGQAVEISFGGGDEQFVMRLERRAHEIPPERMFDAEFQL</sequence>
<name>A0ABS3EBH2_9HYPH</name>
<dbReference type="Proteomes" id="UP000664699">
    <property type="component" value="Unassembled WGS sequence"/>
</dbReference>
<accession>A0ABS3EBH2</accession>
<reference evidence="1 2" key="1">
    <citation type="submission" date="2021-03" db="EMBL/GenBank/DDBJ databases">
        <title>Whole genome sequence of Agrobacterium sp. strain Rnr.</title>
        <authorList>
            <person name="Mafakheri H."/>
            <person name="Taghavi S.M."/>
            <person name="Nemanja K."/>
            <person name="Osdaghi E."/>
        </authorList>
    </citation>
    <scope>NUCLEOTIDE SEQUENCE [LARGE SCALE GENOMIC DNA]</scope>
    <source>
        <strain evidence="1 2">Rnr</strain>
    </source>
</reference>